<dbReference type="VEuPathDB" id="VectorBase:ASIC013682"/>
<keyword evidence="1" id="KW-0732">Signal</keyword>
<evidence type="ECO:0000313" key="2">
    <source>
        <dbReference type="EMBL" id="KFB45820.1"/>
    </source>
</evidence>
<feature type="signal peptide" evidence="1">
    <location>
        <begin position="1"/>
        <end position="26"/>
    </location>
</feature>
<accession>A0A084W6H6</accession>
<organism evidence="2">
    <name type="scientific">Anopheles sinensis</name>
    <name type="common">Mosquito</name>
    <dbReference type="NCBI Taxonomy" id="74873"/>
    <lineage>
        <taxon>Eukaryota</taxon>
        <taxon>Metazoa</taxon>
        <taxon>Ecdysozoa</taxon>
        <taxon>Arthropoda</taxon>
        <taxon>Hexapoda</taxon>
        <taxon>Insecta</taxon>
        <taxon>Pterygota</taxon>
        <taxon>Neoptera</taxon>
        <taxon>Endopterygota</taxon>
        <taxon>Diptera</taxon>
        <taxon>Nematocera</taxon>
        <taxon>Culicoidea</taxon>
        <taxon>Culicidae</taxon>
        <taxon>Anophelinae</taxon>
        <taxon>Anopheles</taxon>
    </lineage>
</organism>
<dbReference type="Proteomes" id="UP000030765">
    <property type="component" value="Unassembled WGS sequence"/>
</dbReference>
<dbReference type="EMBL" id="ATLV01020797">
    <property type="status" value="NOT_ANNOTATED_CDS"/>
    <property type="molecule type" value="Genomic_DNA"/>
</dbReference>
<dbReference type="EMBL" id="KE525307">
    <property type="protein sequence ID" value="KFB45820.1"/>
    <property type="molecule type" value="Genomic_DNA"/>
</dbReference>
<keyword evidence="4" id="KW-1185">Reference proteome</keyword>
<reference evidence="2 4" key="1">
    <citation type="journal article" date="2014" name="BMC Genomics">
        <title>Genome sequence of Anopheles sinensis provides insight into genetics basis of mosquito competence for malaria parasites.</title>
        <authorList>
            <person name="Zhou D."/>
            <person name="Zhang D."/>
            <person name="Ding G."/>
            <person name="Shi L."/>
            <person name="Hou Q."/>
            <person name="Ye Y."/>
            <person name="Xu Y."/>
            <person name="Zhou H."/>
            <person name="Xiong C."/>
            <person name="Li S."/>
            <person name="Yu J."/>
            <person name="Hong S."/>
            <person name="Yu X."/>
            <person name="Zou P."/>
            <person name="Chen C."/>
            <person name="Chang X."/>
            <person name="Wang W."/>
            <person name="Lv Y."/>
            <person name="Sun Y."/>
            <person name="Ma L."/>
            <person name="Shen B."/>
            <person name="Zhu C."/>
        </authorList>
    </citation>
    <scope>NUCLEOTIDE SEQUENCE [LARGE SCALE GENOMIC DNA]</scope>
</reference>
<dbReference type="AlphaFoldDB" id="A0A084W6H6"/>
<sequence length="142" mass="16122">MQSKFYGLSLTVLALLLGAWTTPTHAEEVIEFIDIPNKVAWLPEGTDIVLRFLLLITDNMLKNYALVLERIKTLRETIRTYPMAYNSIALFYDNDIQHPSDKGFPGHHKPGPYKAGSGEAFKAAFETIQKFAGRRVQPFVKH</sequence>
<dbReference type="GO" id="GO:0016740">
    <property type="term" value="F:transferase activity"/>
    <property type="evidence" value="ECO:0007669"/>
    <property type="project" value="UniProtKB-KW"/>
</dbReference>
<reference evidence="3" key="2">
    <citation type="submission" date="2020-05" db="UniProtKB">
        <authorList>
            <consortium name="EnsemblMetazoa"/>
        </authorList>
    </citation>
    <scope>IDENTIFICATION</scope>
</reference>
<feature type="chain" id="PRO_5010759964" evidence="1">
    <location>
        <begin position="27"/>
        <end position="142"/>
    </location>
</feature>
<proteinExistence type="predicted"/>
<keyword evidence="2" id="KW-0808">Transferase</keyword>
<evidence type="ECO:0000313" key="3">
    <source>
        <dbReference type="EnsemblMetazoa" id="ASIC013682-PA"/>
    </source>
</evidence>
<evidence type="ECO:0000256" key="1">
    <source>
        <dbReference type="SAM" id="SignalP"/>
    </source>
</evidence>
<evidence type="ECO:0000313" key="4">
    <source>
        <dbReference type="Proteomes" id="UP000030765"/>
    </source>
</evidence>
<dbReference type="EnsemblMetazoa" id="ASIC013682-RA">
    <property type="protein sequence ID" value="ASIC013682-PA"/>
    <property type="gene ID" value="ASIC013682"/>
</dbReference>
<protein>
    <submittedName>
        <fullName evidence="2 3">Nicotinamide phosphoribosyl transferase family protein</fullName>
    </submittedName>
</protein>
<dbReference type="VEuPathDB" id="VectorBase:ASIS009446"/>
<gene>
    <name evidence="2" type="ORF">ZHAS_00013682</name>
</gene>
<name>A0A084W6H6_ANOSI</name>